<reference evidence="2" key="1">
    <citation type="submission" date="2014-09" db="EMBL/GenBank/DDBJ databases">
        <title>Genome sequence of the luminous mushroom Mycena chlorophos for searching fungal bioluminescence genes.</title>
        <authorList>
            <person name="Tanaka Y."/>
            <person name="Kasuga D."/>
            <person name="Oba Y."/>
            <person name="Hase S."/>
            <person name="Sato K."/>
            <person name="Oba Y."/>
            <person name="Sakakibara Y."/>
        </authorList>
    </citation>
    <scope>NUCLEOTIDE SEQUENCE</scope>
</reference>
<protein>
    <submittedName>
        <fullName evidence="2">Uncharacterized protein</fullName>
    </submittedName>
</protein>
<proteinExistence type="predicted"/>
<evidence type="ECO:0000313" key="2">
    <source>
        <dbReference type="EMBL" id="GAT46668.1"/>
    </source>
</evidence>
<evidence type="ECO:0000256" key="1">
    <source>
        <dbReference type="SAM" id="MobiDB-lite"/>
    </source>
</evidence>
<keyword evidence="3" id="KW-1185">Reference proteome</keyword>
<sequence length="88" mass="10141">MHVASVAHRTNRRRLEDGKLSSKPDKERQTHTWPFEVKKISWRHAVTSLLLTTTSWLGRLISSNPEAVDHNSLRCVLLYTSLQSISFL</sequence>
<dbReference type="Proteomes" id="UP000815677">
    <property type="component" value="Unassembled WGS sequence"/>
</dbReference>
<organism evidence="2 3">
    <name type="scientific">Mycena chlorophos</name>
    <name type="common">Agaric fungus</name>
    <name type="synonym">Agaricus chlorophos</name>
    <dbReference type="NCBI Taxonomy" id="658473"/>
    <lineage>
        <taxon>Eukaryota</taxon>
        <taxon>Fungi</taxon>
        <taxon>Dikarya</taxon>
        <taxon>Basidiomycota</taxon>
        <taxon>Agaricomycotina</taxon>
        <taxon>Agaricomycetes</taxon>
        <taxon>Agaricomycetidae</taxon>
        <taxon>Agaricales</taxon>
        <taxon>Marasmiineae</taxon>
        <taxon>Mycenaceae</taxon>
        <taxon>Mycena</taxon>
    </lineage>
</organism>
<feature type="compositionally biased region" description="Basic and acidic residues" evidence="1">
    <location>
        <begin position="13"/>
        <end position="30"/>
    </location>
</feature>
<feature type="region of interest" description="Disordered" evidence="1">
    <location>
        <begin position="1"/>
        <end position="30"/>
    </location>
</feature>
<dbReference type="EMBL" id="DF842693">
    <property type="protein sequence ID" value="GAT46668.1"/>
    <property type="molecule type" value="Genomic_DNA"/>
</dbReference>
<accession>A0ABQ0L6I4</accession>
<name>A0ABQ0L6I4_MYCCL</name>
<evidence type="ECO:0000313" key="3">
    <source>
        <dbReference type="Proteomes" id="UP000815677"/>
    </source>
</evidence>
<gene>
    <name evidence="2" type="ORF">MCHLO_04169</name>
</gene>